<evidence type="ECO:0000256" key="1">
    <source>
        <dbReference type="SAM" id="MobiDB-lite"/>
    </source>
</evidence>
<organism evidence="2">
    <name type="scientific">Picea glauca</name>
    <name type="common">White spruce</name>
    <name type="synonym">Pinus glauca</name>
    <dbReference type="NCBI Taxonomy" id="3330"/>
    <lineage>
        <taxon>Eukaryota</taxon>
        <taxon>Viridiplantae</taxon>
        <taxon>Streptophyta</taxon>
        <taxon>Embryophyta</taxon>
        <taxon>Tracheophyta</taxon>
        <taxon>Spermatophyta</taxon>
        <taxon>Pinopsida</taxon>
        <taxon>Pinidae</taxon>
        <taxon>Conifers I</taxon>
        <taxon>Pinales</taxon>
        <taxon>Pinaceae</taxon>
        <taxon>Picea</taxon>
    </lineage>
</organism>
<gene>
    <name evidence="2" type="ORF">ABT39_MTgene5569</name>
</gene>
<feature type="compositionally biased region" description="Low complexity" evidence="1">
    <location>
        <begin position="32"/>
        <end position="56"/>
    </location>
</feature>
<comment type="caution">
    <text evidence="2">The sequence shown here is derived from an EMBL/GenBank/DDBJ whole genome shotgun (WGS) entry which is preliminary data.</text>
</comment>
<feature type="region of interest" description="Disordered" evidence="1">
    <location>
        <begin position="1"/>
        <end position="56"/>
    </location>
</feature>
<proteinExistence type="predicted"/>
<evidence type="ECO:0000313" key="2">
    <source>
        <dbReference type="EMBL" id="KUM47384.1"/>
    </source>
</evidence>
<name>A0A101LXW0_PICGL</name>
<feature type="compositionally biased region" description="Basic and acidic residues" evidence="1">
    <location>
        <begin position="18"/>
        <end position="31"/>
    </location>
</feature>
<protein>
    <submittedName>
        <fullName evidence="2">Uncharacterized protein</fullName>
    </submittedName>
</protein>
<sequence length="81" mass="9175">MHRFEKGSSRSPIIRTYRTNESRQRDREKSLIHPFPSFPIPFHSNGGKTAGTGNTETETAEVKVTYLRNPNALHLITAIPI</sequence>
<accession>A0A101LXW0</accession>
<dbReference type="EMBL" id="LKAM01000007">
    <property type="protein sequence ID" value="KUM47384.1"/>
    <property type="molecule type" value="Genomic_DNA"/>
</dbReference>
<geneLocation type="mitochondrion" evidence="2"/>
<dbReference type="AlphaFoldDB" id="A0A101LXW0"/>
<keyword evidence="2" id="KW-0496">Mitochondrion</keyword>
<reference evidence="2" key="1">
    <citation type="journal article" date="2015" name="Genome Biol. Evol.">
        <title>Organellar Genomes of White Spruce (Picea glauca): Assembly and Annotation.</title>
        <authorList>
            <person name="Jackman S.D."/>
            <person name="Warren R.L."/>
            <person name="Gibb E.A."/>
            <person name="Vandervalk B.P."/>
            <person name="Mohamadi H."/>
            <person name="Chu J."/>
            <person name="Raymond A."/>
            <person name="Pleasance S."/>
            <person name="Coope R."/>
            <person name="Wildung M.R."/>
            <person name="Ritland C.E."/>
            <person name="Bousquet J."/>
            <person name="Jones S.J."/>
            <person name="Bohlmann J."/>
            <person name="Birol I."/>
        </authorList>
    </citation>
    <scope>NUCLEOTIDE SEQUENCE [LARGE SCALE GENOMIC DNA]</scope>
    <source>
        <tissue evidence="2">Flushing bud</tissue>
    </source>
</reference>